<dbReference type="InterPro" id="IPR017946">
    <property type="entry name" value="PLC-like_Pdiesterase_TIM-brl"/>
</dbReference>
<dbReference type="AlphaFoldDB" id="A0A8H4T115"/>
<dbReference type="Proteomes" id="UP000604273">
    <property type="component" value="Unassembled WGS sequence"/>
</dbReference>
<reference evidence="2" key="2">
    <citation type="submission" date="2020-05" db="EMBL/GenBank/DDBJ databases">
        <authorList>
            <person name="Kim H.-S."/>
            <person name="Proctor R.H."/>
            <person name="Brown D.W."/>
        </authorList>
    </citation>
    <scope>NUCLEOTIDE SEQUENCE</scope>
    <source>
        <strain evidence="2">NRRL 45417</strain>
    </source>
</reference>
<reference evidence="2" key="1">
    <citation type="journal article" date="2020" name="BMC Genomics">
        <title>Correction to: Identification and distribution of gene clusters required for synthesis of sphingolipid metabolism inhibitors in diverse species of the filamentous fungus Fusarium.</title>
        <authorList>
            <person name="Kim H.S."/>
            <person name="Lohmar J.M."/>
            <person name="Busman M."/>
            <person name="Brown D.W."/>
            <person name="Naumann T.A."/>
            <person name="Divon H.H."/>
            <person name="Lysoe E."/>
            <person name="Uhlig S."/>
            <person name="Proctor R.H."/>
        </authorList>
    </citation>
    <scope>NUCLEOTIDE SEQUENCE</scope>
    <source>
        <strain evidence="2">NRRL 45417</strain>
    </source>
</reference>
<dbReference type="OrthoDB" id="1046782at2759"/>
<dbReference type="PANTHER" id="PTHR13593:SF143">
    <property type="entry name" value="PHOSPHATIDYLINOSITOL-SPECIFIC PHOSPHOLIPASE C X DOMAIN-CONTAINING PROTEIN"/>
    <property type="match status" value="1"/>
</dbReference>
<evidence type="ECO:0000313" key="3">
    <source>
        <dbReference type="Proteomes" id="UP000604273"/>
    </source>
</evidence>
<evidence type="ECO:0000256" key="1">
    <source>
        <dbReference type="SAM" id="SignalP"/>
    </source>
</evidence>
<dbReference type="InterPro" id="IPR051057">
    <property type="entry name" value="PI-PLC_domain"/>
</dbReference>
<dbReference type="GO" id="GO:0006629">
    <property type="term" value="P:lipid metabolic process"/>
    <property type="evidence" value="ECO:0007669"/>
    <property type="project" value="InterPro"/>
</dbReference>
<evidence type="ECO:0000313" key="2">
    <source>
        <dbReference type="EMBL" id="KAF4949268.1"/>
    </source>
</evidence>
<keyword evidence="1" id="KW-0732">Signal</keyword>
<name>A0A8H4T115_9HYPO</name>
<protein>
    <recommendedName>
        <fullName evidence="4">PLC-like phosphodiesterase</fullName>
    </recommendedName>
</protein>
<evidence type="ECO:0008006" key="4">
    <source>
        <dbReference type="Google" id="ProtNLM"/>
    </source>
</evidence>
<accession>A0A8H4T115</accession>
<feature type="signal peptide" evidence="1">
    <location>
        <begin position="1"/>
        <end position="18"/>
    </location>
</feature>
<dbReference type="EMBL" id="JABFAI010000243">
    <property type="protein sequence ID" value="KAF4949268.1"/>
    <property type="molecule type" value="Genomic_DNA"/>
</dbReference>
<sequence>MLYRVLLCISALAGFAIAAPPPEMTSDALEVRSDTGGSDVRKTEDHDLQQLERRWLFKIGSYFLIVNATPWNMTLVGKHSYQMKQFDFPKTIKAGTSKRIYIQGIGRQDDAGEATYAFKDLPGRPDLEFKYSGRYGEYGYPGGPGAGIQFKKLKTLNNKHGSFHQLDWYLENNVPFIIASSEENPRKPSVWPWLVSTNPPEDWMHSIYPRIACLKLRELAMPGTHNSGMSRFHRGSFFGAGWNTKNQMLNVSMQLKYGARYIDFRPSKTGGKWAAGHFGFDCGNWHGGNGEYLEDVIDSLNEFTRRNQELIILHLDHGLNSDTFKGNKRAKMSQEEWEDVMKRLERINYRVKNRGNESDLTSLRVSDFIPGRPAVIIVVDDYHYKKTPKGTPDYDSQITVDTSAFADKGIFNGSQFPQHDDYANTNNQKKMVADQMEKMKRYRKSPESKMFLLSWFLTQRLNPIIFNAVQANRALIELLWPRMSRSTYPNIISVDAYPDNRDLVALAMAINYHFAPRCEISS</sequence>
<keyword evidence="3" id="KW-1185">Reference proteome</keyword>
<dbReference type="PANTHER" id="PTHR13593">
    <property type="match status" value="1"/>
</dbReference>
<dbReference type="SUPFAM" id="SSF51695">
    <property type="entry name" value="PLC-like phosphodiesterases"/>
    <property type="match status" value="1"/>
</dbReference>
<organism evidence="2 3">
    <name type="scientific">Fusarium gaditjirri</name>
    <dbReference type="NCBI Taxonomy" id="282569"/>
    <lineage>
        <taxon>Eukaryota</taxon>
        <taxon>Fungi</taxon>
        <taxon>Dikarya</taxon>
        <taxon>Ascomycota</taxon>
        <taxon>Pezizomycotina</taxon>
        <taxon>Sordariomycetes</taxon>
        <taxon>Hypocreomycetidae</taxon>
        <taxon>Hypocreales</taxon>
        <taxon>Nectriaceae</taxon>
        <taxon>Fusarium</taxon>
        <taxon>Fusarium nisikadoi species complex</taxon>
    </lineage>
</organism>
<dbReference type="GO" id="GO:0008081">
    <property type="term" value="F:phosphoric diester hydrolase activity"/>
    <property type="evidence" value="ECO:0007669"/>
    <property type="project" value="InterPro"/>
</dbReference>
<comment type="caution">
    <text evidence="2">The sequence shown here is derived from an EMBL/GenBank/DDBJ whole genome shotgun (WGS) entry which is preliminary data.</text>
</comment>
<dbReference type="Gene3D" id="3.20.20.190">
    <property type="entry name" value="Phosphatidylinositol (PI) phosphodiesterase"/>
    <property type="match status" value="1"/>
</dbReference>
<gene>
    <name evidence="2" type="ORF">FGADI_9039</name>
</gene>
<feature type="chain" id="PRO_5034970211" description="PLC-like phosphodiesterase" evidence="1">
    <location>
        <begin position="19"/>
        <end position="522"/>
    </location>
</feature>
<proteinExistence type="predicted"/>